<feature type="region of interest" description="Disordered" evidence="2">
    <location>
        <begin position="58"/>
        <end position="161"/>
    </location>
</feature>
<dbReference type="Proteomes" id="UP000217199">
    <property type="component" value="Unassembled WGS sequence"/>
</dbReference>
<accession>A0A286UNY2</accession>
<dbReference type="InterPro" id="IPR008828">
    <property type="entry name" value="Sin1/Avo1"/>
</dbReference>
<dbReference type="GO" id="GO:0038203">
    <property type="term" value="P:TORC2 signaling"/>
    <property type="evidence" value="ECO:0007669"/>
    <property type="project" value="TreeGrafter"/>
</dbReference>
<name>A0A286UNY2_9AGAM</name>
<dbReference type="GO" id="GO:0016301">
    <property type="term" value="F:kinase activity"/>
    <property type="evidence" value="ECO:0007669"/>
    <property type="project" value="UniProtKB-KW"/>
</dbReference>
<feature type="domain" description="CRIM" evidence="4">
    <location>
        <begin position="431"/>
        <end position="574"/>
    </location>
</feature>
<dbReference type="InterPro" id="IPR031567">
    <property type="entry name" value="CRIM_dom"/>
</dbReference>
<evidence type="ECO:0000256" key="1">
    <source>
        <dbReference type="ARBA" id="ARBA00009407"/>
    </source>
</evidence>
<dbReference type="InterPro" id="IPR011993">
    <property type="entry name" value="PH-like_dom_sf"/>
</dbReference>
<evidence type="ECO:0000256" key="2">
    <source>
        <dbReference type="SAM" id="MobiDB-lite"/>
    </source>
</evidence>
<proteinExistence type="inferred from homology"/>
<reference evidence="6 7" key="1">
    <citation type="journal article" date="2017" name="Mol. Ecol.">
        <title>Comparative and population genomic landscape of Phellinus noxius: A hypervariable fungus causing root rot in trees.</title>
        <authorList>
            <person name="Chung C.L."/>
            <person name="Lee T.J."/>
            <person name="Akiba M."/>
            <person name="Lee H.H."/>
            <person name="Kuo T.H."/>
            <person name="Liu D."/>
            <person name="Ke H.M."/>
            <person name="Yokoi T."/>
            <person name="Roa M.B."/>
            <person name="Lu M.J."/>
            <person name="Chang Y.Y."/>
            <person name="Ann P.J."/>
            <person name="Tsai J.N."/>
            <person name="Chen C.Y."/>
            <person name="Tzean S.S."/>
            <person name="Ota Y."/>
            <person name="Hattori T."/>
            <person name="Sahashi N."/>
            <person name="Liou R.F."/>
            <person name="Kikuchi T."/>
            <person name="Tsai I.J."/>
        </authorList>
    </citation>
    <scope>NUCLEOTIDE SEQUENCE [LARGE SCALE GENOMIC DNA]</scope>
    <source>
        <strain evidence="6 7">FFPRI411160</strain>
    </source>
</reference>
<keyword evidence="7" id="KW-1185">Reference proteome</keyword>
<feature type="compositionally biased region" description="Basic and acidic residues" evidence="2">
    <location>
        <begin position="392"/>
        <end position="417"/>
    </location>
</feature>
<dbReference type="GO" id="GO:0005737">
    <property type="term" value="C:cytoplasm"/>
    <property type="evidence" value="ECO:0007669"/>
    <property type="project" value="TreeGrafter"/>
</dbReference>
<dbReference type="InterPro" id="IPR031313">
    <property type="entry name" value="Sin1_PH_dom"/>
</dbReference>
<dbReference type="PANTHER" id="PTHR13335">
    <property type="entry name" value="TARGET OF RAPAMYCIN COMPLEX 2 SUBUNIT MAPKAP1"/>
    <property type="match status" value="1"/>
</dbReference>
<dbReference type="GO" id="GO:0031932">
    <property type="term" value="C:TORC2 complex"/>
    <property type="evidence" value="ECO:0007669"/>
    <property type="project" value="InterPro"/>
</dbReference>
<comment type="similarity">
    <text evidence="1">Belongs to the SIN1 family.</text>
</comment>
<evidence type="ECO:0000313" key="6">
    <source>
        <dbReference type="EMBL" id="PAV21303.1"/>
    </source>
</evidence>
<dbReference type="InParanoid" id="A0A286UNY2"/>
<dbReference type="Pfam" id="PF00788">
    <property type="entry name" value="RA"/>
    <property type="match status" value="1"/>
</dbReference>
<keyword evidence="6" id="KW-0418">Kinase</keyword>
<dbReference type="FunCoup" id="A0A286UNY2">
    <property type="interactions" value="11"/>
</dbReference>
<sequence length="894" mass="98157">MALICDPDYLIHTLRLNYLRNIDDPYGPRLITFDPRYQSNPHVTALSLADDERWPELRMPQSPHVSDDENSGPPNPRRVHTGFPGATGLKYTQTIMGPTRIGGAGMRVTGRRASTKRNSVRRSGSTVNAAPGRHRADSEPTPDRAASTSISPDGTPGSPDTYDDTLIHVGKRRSAGGSSLSEIATNLVDRTELEQNRENAIPHNAPNALQDMTHIAAMQARRQRRRAHFSSAGNNSARPVIVSETKLDPEISSSEDELDMSGAISDDDYVVEVEGSLEVENEDFDPDFAPPRIGMNSSSSELLNSATNSALSTSMSSLQITGSARGRGKLRLSPVSETRPVDEPPSSAAGLGSGENDAMSDVTAQRGRGTPTDDYFEMVQPPRMTKYPVSERSLHEQETTSHIKSEHENTSSHEEEPLFIRKKVPPARPVTSALTAKLASSNTSSNPFTELYALISGRAEVATTEVTVFFPHATKPVNKPLKLTVRKDATVEEFIGFSLWSYWEEGWLPKLDEGLTEEQKKTKLSAIGWILRVAEDDGEVDEDFPAPDRMGKISKFGFDAYAVLEATTDQAAQNALAESKLVRRPSRIIVAKKKQEPAAALLAPPAPLLGPSTSTLSASALASSVGLPASFGISSSHGSQVLLRIRIEPVDNKAVHYSTTISVYPTSYMQEVLEQICRKRRLDNPLDWALLYVSEEGEKKKEILVPLDRTVASLEGNLQLVLVSRSSLPEHGFAMDADRRTGRSIDPNASIFKRISEVQPKSKNVDVDFNIYRRYTVYRKVPMLVARMERTLAIDGDYVHIMPSANKARNVFDSGKTVSYHIKSVVNCSQSTKESPSFKLIFKRDGGDKRYDFEADGGSRVAAEIVATIRGIRIKGGLERSGTAHKSRRSRQVI</sequence>
<feature type="compositionally biased region" description="Basic residues" evidence="2">
    <location>
        <begin position="109"/>
        <end position="120"/>
    </location>
</feature>
<evidence type="ECO:0000259" key="5">
    <source>
        <dbReference type="Pfam" id="PF16979"/>
    </source>
</evidence>
<dbReference type="EMBL" id="NBII01000003">
    <property type="protein sequence ID" value="PAV21303.1"/>
    <property type="molecule type" value="Genomic_DNA"/>
</dbReference>
<keyword evidence="6" id="KW-0808">Transferase</keyword>
<gene>
    <name evidence="6" type="ORF">PNOK_0393000</name>
</gene>
<evidence type="ECO:0000259" key="3">
    <source>
        <dbReference type="Pfam" id="PF00788"/>
    </source>
</evidence>
<dbReference type="GO" id="GO:0005886">
    <property type="term" value="C:plasma membrane"/>
    <property type="evidence" value="ECO:0007669"/>
    <property type="project" value="TreeGrafter"/>
</dbReference>
<dbReference type="PANTHER" id="PTHR13335:SF1">
    <property type="entry name" value="TARGET OF RAPAMYCIN COMPLEX 2 SUBUNIT MAPKAP1"/>
    <property type="match status" value="1"/>
</dbReference>
<dbReference type="Gene3D" id="2.30.29.30">
    <property type="entry name" value="Pleckstrin-homology domain (PH domain)/Phosphotyrosine-binding domain (PTB)"/>
    <property type="match status" value="1"/>
</dbReference>
<protein>
    <submittedName>
        <fullName evidence="6">Stress-activated map kinase-interacting 1</fullName>
    </submittedName>
</protein>
<dbReference type="AlphaFoldDB" id="A0A286UNY2"/>
<dbReference type="InterPro" id="IPR000159">
    <property type="entry name" value="RA_dom"/>
</dbReference>
<dbReference type="OrthoDB" id="241990at2759"/>
<feature type="domain" description="Ras-associating" evidence="3">
    <location>
        <begin position="645"/>
        <end position="700"/>
    </location>
</feature>
<dbReference type="GO" id="GO:0005546">
    <property type="term" value="F:phosphatidylinositol-4,5-bisphosphate binding"/>
    <property type="evidence" value="ECO:0007669"/>
    <property type="project" value="TreeGrafter"/>
</dbReference>
<dbReference type="STRING" id="2282107.A0A286UNY2"/>
<feature type="domain" description="SIN1-type PH" evidence="5">
    <location>
        <begin position="771"/>
        <end position="872"/>
    </location>
</feature>
<dbReference type="Pfam" id="PF16979">
    <property type="entry name" value="SIN1_PH"/>
    <property type="match status" value="1"/>
</dbReference>
<evidence type="ECO:0000259" key="4">
    <source>
        <dbReference type="Pfam" id="PF16978"/>
    </source>
</evidence>
<feature type="compositionally biased region" description="Polar residues" evidence="2">
    <location>
        <begin position="295"/>
        <end position="322"/>
    </location>
</feature>
<dbReference type="Pfam" id="PF16978">
    <property type="entry name" value="CRIM"/>
    <property type="match status" value="1"/>
</dbReference>
<comment type="caution">
    <text evidence="6">The sequence shown here is derived from an EMBL/GenBank/DDBJ whole genome shotgun (WGS) entry which is preliminary data.</text>
</comment>
<organism evidence="6 7">
    <name type="scientific">Pyrrhoderma noxium</name>
    <dbReference type="NCBI Taxonomy" id="2282107"/>
    <lineage>
        <taxon>Eukaryota</taxon>
        <taxon>Fungi</taxon>
        <taxon>Dikarya</taxon>
        <taxon>Basidiomycota</taxon>
        <taxon>Agaricomycotina</taxon>
        <taxon>Agaricomycetes</taxon>
        <taxon>Hymenochaetales</taxon>
        <taxon>Hymenochaetaceae</taxon>
        <taxon>Pyrrhoderma</taxon>
    </lineage>
</organism>
<evidence type="ECO:0000313" key="7">
    <source>
        <dbReference type="Proteomes" id="UP000217199"/>
    </source>
</evidence>
<feature type="region of interest" description="Disordered" evidence="2">
    <location>
        <begin position="279"/>
        <end position="417"/>
    </location>
</feature>